<evidence type="ECO:0000313" key="4">
    <source>
        <dbReference type="EMBL" id="CQD17542.1"/>
    </source>
</evidence>
<dbReference type="RefSeq" id="WP_090422365.1">
    <property type="nucleotide sequence ID" value="NZ_CTEC01000002.1"/>
</dbReference>
<feature type="region of interest" description="Disordered" evidence="1">
    <location>
        <begin position="329"/>
        <end position="398"/>
    </location>
</feature>
<feature type="transmembrane region" description="Helical" evidence="2">
    <location>
        <begin position="197"/>
        <end position="219"/>
    </location>
</feature>
<proteinExistence type="predicted"/>
<feature type="compositionally biased region" description="Low complexity" evidence="1">
    <location>
        <begin position="250"/>
        <end position="265"/>
    </location>
</feature>
<accession>A0A0U1DJ08</accession>
<keyword evidence="2" id="KW-0472">Membrane</keyword>
<protein>
    <recommendedName>
        <fullName evidence="3">ESX-1 secretion-associated protein EspA/EspE-like domain-containing protein</fullName>
    </recommendedName>
</protein>
<evidence type="ECO:0000313" key="5">
    <source>
        <dbReference type="Proteomes" id="UP000199601"/>
    </source>
</evidence>
<feature type="compositionally biased region" description="Low complexity" evidence="1">
    <location>
        <begin position="347"/>
        <end position="360"/>
    </location>
</feature>
<feature type="compositionally biased region" description="Low complexity" evidence="1">
    <location>
        <begin position="286"/>
        <end position="302"/>
    </location>
</feature>
<keyword evidence="2" id="KW-0812">Transmembrane</keyword>
<dbReference type="InterPro" id="IPR043796">
    <property type="entry name" value="ESX-1_EspA/EspE-like"/>
</dbReference>
<keyword evidence="2" id="KW-1133">Transmembrane helix</keyword>
<sequence>MPKVSDYWKPGFSVAASIKAGVSGNPWDATFNAVLALGQLGYAGGKYKIPGDKFGPRREGGESLKDAFGKECVILERGIQIMTALTLLHGSGTDKGQYYQMGSDKFQLAWESLKDATAESDSWTGDAAEAYNALNAAQMDWATAMSDLDLQIAAILADEADWLKNAKVTLTACRAVFTAAIPIASTLRWVSGPQASLLFQLATFAAVMPVAIFITAASMDESLQNKRKIDGISARYREVADSAVVSGSAFAPSTAAPAPRSTVSPFDEVSGDGAAPAPAPGRRHAAPSAGAAGTGETAESGGYPATGPTERAMAPAGVAPAYNMPAASRVAGGAPDAKASPRPRPAPAADADGEPAAAGENVVATDFDGAASGAAEGERAPIDKVTGTAGGPQRLSER</sequence>
<gene>
    <name evidence="4" type="ORF">BN000_03875</name>
</gene>
<keyword evidence="5" id="KW-1185">Reference proteome</keyword>
<feature type="domain" description="ESX-1 secretion-associated protein EspA/EspE-like" evidence="3">
    <location>
        <begin position="92"/>
        <end position="171"/>
    </location>
</feature>
<evidence type="ECO:0000259" key="3">
    <source>
        <dbReference type="Pfam" id="PF18879"/>
    </source>
</evidence>
<dbReference type="Proteomes" id="UP000199601">
    <property type="component" value="Unassembled WGS sequence"/>
</dbReference>
<evidence type="ECO:0000256" key="1">
    <source>
        <dbReference type="SAM" id="MobiDB-lite"/>
    </source>
</evidence>
<dbReference type="Pfam" id="PF18879">
    <property type="entry name" value="EspA_EspE"/>
    <property type="match status" value="1"/>
</dbReference>
<organism evidence="4 5">
    <name type="scientific">Mycobacterium europaeum</name>
    <dbReference type="NCBI Taxonomy" id="761804"/>
    <lineage>
        <taxon>Bacteria</taxon>
        <taxon>Bacillati</taxon>
        <taxon>Actinomycetota</taxon>
        <taxon>Actinomycetes</taxon>
        <taxon>Mycobacteriales</taxon>
        <taxon>Mycobacteriaceae</taxon>
        <taxon>Mycobacterium</taxon>
        <taxon>Mycobacterium simiae complex</taxon>
    </lineage>
</organism>
<evidence type="ECO:0000256" key="2">
    <source>
        <dbReference type="SAM" id="Phobius"/>
    </source>
</evidence>
<feature type="transmembrane region" description="Helical" evidence="2">
    <location>
        <begin position="172"/>
        <end position="191"/>
    </location>
</feature>
<dbReference type="AlphaFoldDB" id="A0A0U1DJ08"/>
<feature type="region of interest" description="Disordered" evidence="1">
    <location>
        <begin position="250"/>
        <end position="312"/>
    </location>
</feature>
<name>A0A0U1DJ08_9MYCO</name>
<reference evidence="5" key="1">
    <citation type="submission" date="2015-03" db="EMBL/GenBank/DDBJ databases">
        <authorList>
            <person name="Urmite Genomes"/>
        </authorList>
    </citation>
    <scope>NUCLEOTIDE SEQUENCE [LARGE SCALE GENOMIC DNA]</scope>
    <source>
        <strain evidence="5">CSUR P1344</strain>
    </source>
</reference>
<dbReference type="EMBL" id="CTEC01000002">
    <property type="protein sequence ID" value="CQD17542.1"/>
    <property type="molecule type" value="Genomic_DNA"/>
</dbReference>